<keyword evidence="3" id="KW-0560">Oxidoreductase</keyword>
<gene>
    <name evidence="3" type="ORF">M989_03016</name>
</gene>
<organism evidence="3 4">
    <name type="scientific">Kluyvera georgiana ATCC 51603</name>
    <dbReference type="NCBI Taxonomy" id="1354264"/>
    <lineage>
        <taxon>Bacteria</taxon>
        <taxon>Pseudomonadati</taxon>
        <taxon>Pseudomonadota</taxon>
        <taxon>Gammaproteobacteria</taxon>
        <taxon>Enterobacterales</taxon>
        <taxon>Enterobacteriaceae</taxon>
        <taxon>Kluyvera</taxon>
    </lineage>
</organism>
<dbReference type="InterPro" id="IPR036291">
    <property type="entry name" value="NAD(P)-bd_dom_sf"/>
</dbReference>
<dbReference type="InterPro" id="IPR051450">
    <property type="entry name" value="Gfo/Idh/MocA_Oxidoreductases"/>
</dbReference>
<feature type="domain" description="Gfo/Idh/MocA-like oxidoreductase N-terminal" evidence="1">
    <location>
        <begin position="19"/>
        <end position="146"/>
    </location>
</feature>
<proteinExistence type="predicted"/>
<dbReference type="Gene3D" id="3.30.360.10">
    <property type="entry name" value="Dihydrodipicolinate Reductase, domain 2"/>
    <property type="match status" value="1"/>
</dbReference>
<dbReference type="EC" id="1.1.1.18" evidence="3"/>
<reference evidence="3 4" key="1">
    <citation type="submission" date="2016-04" db="EMBL/GenBank/DDBJ databases">
        <title>ATOL: Assembling a taxonomically balanced genome-scale reconstruction of the evolutionary history of the Enterobacteriaceae.</title>
        <authorList>
            <person name="Plunkett G.III."/>
            <person name="Neeno-Eckwall E.C."/>
            <person name="Glasner J.D."/>
            <person name="Perna N.T."/>
        </authorList>
    </citation>
    <scope>NUCLEOTIDE SEQUENCE [LARGE SCALE GENOMIC DNA]</scope>
    <source>
        <strain evidence="3 4">ATCC 51603</strain>
    </source>
</reference>
<evidence type="ECO:0000313" key="4">
    <source>
        <dbReference type="Proteomes" id="UP000078386"/>
    </source>
</evidence>
<dbReference type="SUPFAM" id="SSF55347">
    <property type="entry name" value="Glyceraldehyde-3-phosphate dehydrogenase-like, C-terminal domain"/>
    <property type="match status" value="1"/>
</dbReference>
<name>A0A1B7JST9_9ENTR</name>
<dbReference type="EC" id="1.-.-.-" evidence="3"/>
<dbReference type="GO" id="GO:0000166">
    <property type="term" value="F:nucleotide binding"/>
    <property type="evidence" value="ECO:0007669"/>
    <property type="project" value="InterPro"/>
</dbReference>
<dbReference type="SUPFAM" id="SSF51735">
    <property type="entry name" value="NAD(P)-binding Rossmann-fold domains"/>
    <property type="match status" value="1"/>
</dbReference>
<dbReference type="Gene3D" id="3.40.50.720">
    <property type="entry name" value="NAD(P)-binding Rossmann-like Domain"/>
    <property type="match status" value="1"/>
</dbReference>
<evidence type="ECO:0000313" key="3">
    <source>
        <dbReference type="EMBL" id="OAT50955.1"/>
    </source>
</evidence>
<comment type="caution">
    <text evidence="3">The sequence shown here is derived from an EMBL/GenBank/DDBJ whole genome shotgun (WGS) entry which is preliminary data.</text>
</comment>
<evidence type="ECO:0000259" key="2">
    <source>
        <dbReference type="Pfam" id="PF02894"/>
    </source>
</evidence>
<sequence length="447" mass="50650">MRRLADFGVDILIEDVMKKYALVGTGGRAGLYISAIGGTWRNNARMVAFCDTNQTRMNYANTLLQKEGAEPVSTWKAAQFEEMIRETRPDIVIVTTMDRTHDDYIVRALHAGCDVITEKPMTIDEKRALRILDAIEETGHTVRVAFNYRYAPHHSKVRELLMQGAIGNVTSVHFEWLLNTEHGADYFRRWHREKRNSGGLLVHKSTHHFDLMNFWLASYPERVYAEGSLQFYGKENAEKRGVTQFYPRAHGHAEAKDDPFALNMADNPQLKALYLDAEYEDNYFRDQSVFSDGITIEDTMSVLVKYQNNVQLTYSLNAYLPWEGLNVVFNGTEGRLEMKIVEKSYVNAGGKRENEGSLEQCDITVFPMFAEPWKAEFNLGEGGHGGGDNAMLADLFGEPGNDPLQRAADHRAGAMSILTGIAGNISMQQQRPVNFKEFELVSRLAKR</sequence>
<protein>
    <submittedName>
        <fullName evidence="3">Myo-inositol 2-dehydrogenase</fullName>
        <ecNumber evidence="3">1.-.-.-</ecNumber>
        <ecNumber evidence="3">1.1.1.18</ecNumber>
    </submittedName>
</protein>
<dbReference type="InterPro" id="IPR004104">
    <property type="entry name" value="Gfo/Idh/MocA-like_OxRdtase_C"/>
</dbReference>
<dbReference type="InterPro" id="IPR000683">
    <property type="entry name" value="Gfo/Idh/MocA-like_OxRdtase_N"/>
</dbReference>
<dbReference type="Pfam" id="PF01408">
    <property type="entry name" value="GFO_IDH_MocA"/>
    <property type="match status" value="1"/>
</dbReference>
<dbReference type="Proteomes" id="UP000078386">
    <property type="component" value="Unassembled WGS sequence"/>
</dbReference>
<accession>A0A1B7JST9</accession>
<dbReference type="PANTHER" id="PTHR43377:SF2">
    <property type="entry name" value="BINDING ROSSMANN FOLD OXIDOREDUCTASE, PUTATIVE (AFU_ORTHOLOGUE AFUA_4G00560)-RELATED"/>
    <property type="match status" value="1"/>
</dbReference>
<evidence type="ECO:0000259" key="1">
    <source>
        <dbReference type="Pfam" id="PF01408"/>
    </source>
</evidence>
<dbReference type="AlphaFoldDB" id="A0A1B7JST9"/>
<feature type="domain" description="Gfo/Idh/MocA-like oxidoreductase C-terminal" evidence="2">
    <location>
        <begin position="158"/>
        <end position="434"/>
    </location>
</feature>
<dbReference type="GO" id="GO:0050112">
    <property type="term" value="F:inositol 2-dehydrogenase (NAD+) activity"/>
    <property type="evidence" value="ECO:0007669"/>
    <property type="project" value="UniProtKB-EC"/>
</dbReference>
<keyword evidence="4" id="KW-1185">Reference proteome</keyword>
<dbReference type="PANTHER" id="PTHR43377">
    <property type="entry name" value="BILIVERDIN REDUCTASE A"/>
    <property type="match status" value="1"/>
</dbReference>
<dbReference type="EMBL" id="LXEU01000062">
    <property type="protein sequence ID" value="OAT50955.1"/>
    <property type="molecule type" value="Genomic_DNA"/>
</dbReference>
<dbReference type="Pfam" id="PF02894">
    <property type="entry name" value="GFO_IDH_MocA_C"/>
    <property type="match status" value="1"/>
</dbReference>
<dbReference type="PATRIC" id="fig|1354264.4.peg.3142"/>